<evidence type="ECO:0000313" key="3">
    <source>
        <dbReference type="Proteomes" id="UP000033930"/>
    </source>
</evidence>
<dbReference type="SUPFAM" id="SSF54523">
    <property type="entry name" value="Pili subunits"/>
    <property type="match status" value="1"/>
</dbReference>
<name>A0A0G0VGA3_9BACT</name>
<organism evidence="2 3">
    <name type="scientific">Candidatus Uhrbacteria bacterium GW2011_GWC1_41_20</name>
    <dbReference type="NCBI Taxonomy" id="1618983"/>
    <lineage>
        <taxon>Bacteria</taxon>
        <taxon>Candidatus Uhriibacteriota</taxon>
    </lineage>
</organism>
<evidence type="ECO:0000256" key="1">
    <source>
        <dbReference type="SAM" id="Phobius"/>
    </source>
</evidence>
<dbReference type="InterPro" id="IPR045584">
    <property type="entry name" value="Pilin-like"/>
</dbReference>
<dbReference type="Proteomes" id="UP000033930">
    <property type="component" value="Unassembled WGS sequence"/>
</dbReference>
<dbReference type="PROSITE" id="PS00409">
    <property type="entry name" value="PROKAR_NTER_METHYL"/>
    <property type="match status" value="1"/>
</dbReference>
<reference evidence="2 3" key="1">
    <citation type="journal article" date="2015" name="Nature">
        <title>rRNA introns, odd ribosomes, and small enigmatic genomes across a large radiation of phyla.</title>
        <authorList>
            <person name="Brown C.T."/>
            <person name="Hug L.A."/>
            <person name="Thomas B.C."/>
            <person name="Sharon I."/>
            <person name="Castelle C.J."/>
            <person name="Singh A."/>
            <person name="Wilkins M.J."/>
            <person name="Williams K.H."/>
            <person name="Banfield J.F."/>
        </authorList>
    </citation>
    <scope>NUCLEOTIDE SEQUENCE [LARGE SCALE GENOMIC DNA]</scope>
</reference>
<keyword evidence="1" id="KW-1133">Transmembrane helix</keyword>
<dbReference type="Pfam" id="PF07963">
    <property type="entry name" value="N_methyl"/>
    <property type="match status" value="1"/>
</dbReference>
<keyword evidence="1" id="KW-0472">Membrane</keyword>
<keyword evidence="1" id="KW-0812">Transmembrane</keyword>
<gene>
    <name evidence="2" type="ORF">UU50_C0002G0010</name>
</gene>
<proteinExistence type="predicted"/>
<feature type="transmembrane region" description="Helical" evidence="1">
    <location>
        <begin position="7"/>
        <end position="28"/>
    </location>
</feature>
<evidence type="ECO:0000313" key="2">
    <source>
        <dbReference type="EMBL" id="KKR99828.1"/>
    </source>
</evidence>
<dbReference type="InterPro" id="IPR012902">
    <property type="entry name" value="N_methyl_site"/>
</dbReference>
<dbReference type="AlphaFoldDB" id="A0A0G0VGA3"/>
<dbReference type="EMBL" id="LCAW01000002">
    <property type="protein sequence ID" value="KKR99828.1"/>
    <property type="molecule type" value="Genomic_DNA"/>
</dbReference>
<accession>A0A0G0VGA3</accession>
<comment type="caution">
    <text evidence="2">The sequence shown here is derived from an EMBL/GenBank/DDBJ whole genome shotgun (WGS) entry which is preliminary data.</text>
</comment>
<protein>
    <submittedName>
        <fullName evidence="2">Uncharacterized protein</fullName>
    </submittedName>
</protein>
<sequence length="164" mass="18192">MKKGFTLLEIIIVIGIFLLLVSIVFSSVRVANDSLRAKTHQEIYTQLLGASRRARDGAYNSSWGVYFNYNEVTKEADSLILYAGDNYASRDVNYDLVTKIDPQINFSNISLEDVALFVGDGNEVTFEAYSGDPHQIGSIILKTGNKETLITIDSTGVPLIKYVE</sequence>
<dbReference type="NCBIfam" id="TIGR02532">
    <property type="entry name" value="IV_pilin_GFxxxE"/>
    <property type="match status" value="1"/>
</dbReference>